<dbReference type="OrthoDB" id="5821715at2759"/>
<gene>
    <name evidence="1" type="ORF">OESDEN_24413</name>
</gene>
<name>A0A0B1RSB6_OESDE</name>
<protein>
    <submittedName>
        <fullName evidence="1">Uncharacterized protein</fullName>
    </submittedName>
</protein>
<dbReference type="PANTHER" id="PTHR36946">
    <property type="entry name" value="PROTEIN CBG13897-RELATED"/>
    <property type="match status" value="1"/>
</dbReference>
<reference evidence="1 2" key="1">
    <citation type="submission" date="2014-03" db="EMBL/GenBank/DDBJ databases">
        <title>Draft genome of the hookworm Oesophagostomum dentatum.</title>
        <authorList>
            <person name="Mitreva M."/>
        </authorList>
    </citation>
    <scope>NUCLEOTIDE SEQUENCE [LARGE SCALE GENOMIC DNA]</scope>
    <source>
        <strain evidence="1 2">OD-Hann</strain>
    </source>
</reference>
<proteinExistence type="predicted"/>
<dbReference type="AlphaFoldDB" id="A0A0B1RSB6"/>
<accession>A0A0B1RSB6</accession>
<evidence type="ECO:0000313" key="2">
    <source>
        <dbReference type="Proteomes" id="UP000053660"/>
    </source>
</evidence>
<dbReference type="EMBL" id="KN612223">
    <property type="protein sequence ID" value="KHJ75968.1"/>
    <property type="molecule type" value="Genomic_DNA"/>
</dbReference>
<dbReference type="Proteomes" id="UP000053660">
    <property type="component" value="Unassembled WGS sequence"/>
</dbReference>
<evidence type="ECO:0000313" key="1">
    <source>
        <dbReference type="EMBL" id="KHJ75968.1"/>
    </source>
</evidence>
<keyword evidence="2" id="KW-1185">Reference proteome</keyword>
<sequence length="163" mass="18510">MRTLFKYADTNVTDKLTTAINKETNVTVRIQKVKSWIDTNLVKKGATVPKGAIEGNKTATQARAKGFLNHRETLNKLITKLLDGVKSVVPVEKAKEMKALFWSIDKENNNNLTATEPKFYEKVVSVLPKDKQAATFETLSKIRETYLSKNPAELKNLQWNWKT</sequence>
<organism evidence="1 2">
    <name type="scientific">Oesophagostomum dentatum</name>
    <name type="common">Nodular worm</name>
    <dbReference type="NCBI Taxonomy" id="61180"/>
    <lineage>
        <taxon>Eukaryota</taxon>
        <taxon>Metazoa</taxon>
        <taxon>Ecdysozoa</taxon>
        <taxon>Nematoda</taxon>
        <taxon>Chromadorea</taxon>
        <taxon>Rhabditida</taxon>
        <taxon>Rhabditina</taxon>
        <taxon>Rhabditomorpha</taxon>
        <taxon>Strongyloidea</taxon>
        <taxon>Strongylidae</taxon>
        <taxon>Oesophagostomum</taxon>
    </lineage>
</organism>